<gene>
    <name evidence="1" type="ORF">ACH47G_33905</name>
</gene>
<sequence>MSRIGADFDQMDQHMAKLNIVVNKVQNAIDDLRGTNTRLMQSFDGDNAERYSVHHKSLNDKIQDVQQRLESVRNAGQTVFGTGGDFQQLDSSLSRHWDE</sequence>
<dbReference type="InterPro" id="IPR036689">
    <property type="entry name" value="ESAT-6-like_sf"/>
</dbReference>
<keyword evidence="2" id="KW-1185">Reference proteome</keyword>
<proteinExistence type="predicted"/>
<dbReference type="SUPFAM" id="SSF140453">
    <property type="entry name" value="EsxAB dimer-like"/>
    <property type="match status" value="1"/>
</dbReference>
<evidence type="ECO:0000313" key="1">
    <source>
        <dbReference type="EMBL" id="MFI2325501.1"/>
    </source>
</evidence>
<evidence type="ECO:0000313" key="2">
    <source>
        <dbReference type="Proteomes" id="UP001611450"/>
    </source>
</evidence>
<dbReference type="Proteomes" id="UP001611450">
    <property type="component" value="Unassembled WGS sequence"/>
</dbReference>
<organism evidence="1 2">
    <name type="scientific">Nocardia beijingensis</name>
    <dbReference type="NCBI Taxonomy" id="95162"/>
    <lineage>
        <taxon>Bacteria</taxon>
        <taxon>Bacillati</taxon>
        <taxon>Actinomycetota</taxon>
        <taxon>Actinomycetes</taxon>
        <taxon>Mycobacteriales</taxon>
        <taxon>Nocardiaceae</taxon>
        <taxon>Nocardia</taxon>
    </lineage>
</organism>
<dbReference type="RefSeq" id="WP_396949258.1">
    <property type="nucleotide sequence ID" value="NZ_JBIRXV010000013.1"/>
</dbReference>
<reference evidence="1 2" key="1">
    <citation type="submission" date="2024-10" db="EMBL/GenBank/DDBJ databases">
        <title>The Natural Products Discovery Center: Release of the First 8490 Sequenced Strains for Exploring Actinobacteria Biosynthetic Diversity.</title>
        <authorList>
            <person name="Kalkreuter E."/>
            <person name="Kautsar S.A."/>
            <person name="Yang D."/>
            <person name="Bader C.D."/>
            <person name="Teijaro C.N."/>
            <person name="Fluegel L."/>
            <person name="Davis C.M."/>
            <person name="Simpson J.R."/>
            <person name="Lauterbach L."/>
            <person name="Steele A.D."/>
            <person name="Gui C."/>
            <person name="Meng S."/>
            <person name="Li G."/>
            <person name="Viehrig K."/>
            <person name="Ye F."/>
            <person name="Su P."/>
            <person name="Kiefer A.F."/>
            <person name="Nichols A."/>
            <person name="Cepeda A.J."/>
            <person name="Yan W."/>
            <person name="Fan B."/>
            <person name="Jiang Y."/>
            <person name="Adhikari A."/>
            <person name="Zheng C.-J."/>
            <person name="Schuster L."/>
            <person name="Cowan T.M."/>
            <person name="Smanski M.J."/>
            <person name="Chevrette M.G."/>
            <person name="De Carvalho L.P.S."/>
            <person name="Shen B."/>
        </authorList>
    </citation>
    <scope>NUCLEOTIDE SEQUENCE [LARGE SCALE GENOMIC DNA]</scope>
    <source>
        <strain evidence="1 2">NPDC019626</strain>
    </source>
</reference>
<dbReference type="Gene3D" id="1.10.287.1060">
    <property type="entry name" value="ESAT-6-like"/>
    <property type="match status" value="1"/>
</dbReference>
<protein>
    <submittedName>
        <fullName evidence="1">WXG100 family type VII secretion target</fullName>
    </submittedName>
</protein>
<dbReference type="EMBL" id="JBIRXV010000013">
    <property type="protein sequence ID" value="MFI2325501.1"/>
    <property type="molecule type" value="Genomic_DNA"/>
</dbReference>
<name>A0ABW7WT00_9NOCA</name>
<comment type="caution">
    <text evidence="1">The sequence shown here is derived from an EMBL/GenBank/DDBJ whole genome shotgun (WGS) entry which is preliminary data.</text>
</comment>
<accession>A0ABW7WT00</accession>